<feature type="compositionally biased region" description="Basic residues" evidence="1">
    <location>
        <begin position="323"/>
        <end position="339"/>
    </location>
</feature>
<gene>
    <name evidence="2" type="ORF">SNEC2469_LOCUS29996</name>
</gene>
<feature type="compositionally biased region" description="Basic residues" evidence="1">
    <location>
        <begin position="204"/>
        <end position="219"/>
    </location>
</feature>
<dbReference type="Proteomes" id="UP000601435">
    <property type="component" value="Unassembled WGS sequence"/>
</dbReference>
<feature type="compositionally biased region" description="Low complexity" evidence="1">
    <location>
        <begin position="172"/>
        <end position="182"/>
    </location>
</feature>
<feature type="non-terminal residue" evidence="2">
    <location>
        <position position="479"/>
    </location>
</feature>
<accession>A0A813B8Q7</accession>
<organism evidence="2 3">
    <name type="scientific">Symbiodinium necroappetens</name>
    <dbReference type="NCBI Taxonomy" id="1628268"/>
    <lineage>
        <taxon>Eukaryota</taxon>
        <taxon>Sar</taxon>
        <taxon>Alveolata</taxon>
        <taxon>Dinophyceae</taxon>
        <taxon>Suessiales</taxon>
        <taxon>Symbiodiniaceae</taxon>
        <taxon>Symbiodinium</taxon>
    </lineage>
</organism>
<feature type="region of interest" description="Disordered" evidence="1">
    <location>
        <begin position="1"/>
        <end position="479"/>
    </location>
</feature>
<feature type="compositionally biased region" description="Basic residues" evidence="1">
    <location>
        <begin position="139"/>
        <end position="148"/>
    </location>
</feature>
<feature type="compositionally biased region" description="Basic and acidic residues" evidence="1">
    <location>
        <begin position="352"/>
        <end position="378"/>
    </location>
</feature>
<keyword evidence="3" id="KW-1185">Reference proteome</keyword>
<proteinExistence type="predicted"/>
<dbReference type="EMBL" id="CAJNJA010068832">
    <property type="protein sequence ID" value="CAE7896037.1"/>
    <property type="molecule type" value="Genomic_DNA"/>
</dbReference>
<protein>
    <submittedName>
        <fullName evidence="2">Uncharacterized protein</fullName>
    </submittedName>
</protein>
<reference evidence="2" key="1">
    <citation type="submission" date="2021-02" db="EMBL/GenBank/DDBJ databases">
        <authorList>
            <person name="Dougan E. K."/>
            <person name="Rhodes N."/>
            <person name="Thang M."/>
            <person name="Chan C."/>
        </authorList>
    </citation>
    <scope>NUCLEOTIDE SEQUENCE</scope>
</reference>
<evidence type="ECO:0000313" key="3">
    <source>
        <dbReference type="Proteomes" id="UP000601435"/>
    </source>
</evidence>
<feature type="non-terminal residue" evidence="2">
    <location>
        <position position="1"/>
    </location>
</feature>
<comment type="caution">
    <text evidence="2">The sequence shown here is derived from an EMBL/GenBank/DDBJ whole genome shotgun (WGS) entry which is preliminary data.</text>
</comment>
<dbReference type="AlphaFoldDB" id="A0A813B8Q7"/>
<sequence length="479" mass="51899">APRPGKVAPGAPGRVARRAVAAPGGHAAAPRLPGAGPAAISASVPGAAAARAPPRLQRASPENERNPLVVHPPRAGRQRRRDLRPGRPAGRLRRPHAVRQPGPAPAARRRVDGHAAAAHTPDRRCAAPAAVPSGARLPGRARLRRAAFRRLAGPHPRRAARRTPSGVASLLAGPGDRAAAPGRKLRRPDRAGRARPAPPQRTAARPRRGLRRPRRHHPRHPLDRPGHRAGARPGLLGRELLADPRRLVRRLGRQPPAGRRGKLAGGHGLRPGRRGPGRPGAGGQGGADRRVAAAQPRFQRPRLLHAPRQGGAGVPADPEGRLHPWRRGRARRAAGARRRRELEPAGLLHPGRRLDRPADRRSGQRAGDDRDERRRAGRDDEEQGAARRRGLGRRRPARQGRRGGHHHQPEQRCRRLFQDRRPVRRRRAGGRRTDPRARLEPQLLQRPAGNAGVDRAGAPVLQRRRRPPAPGAAAAARRG</sequence>
<feature type="compositionally biased region" description="Gly residues" evidence="1">
    <location>
        <begin position="277"/>
        <end position="286"/>
    </location>
</feature>
<feature type="compositionally biased region" description="Low complexity" evidence="1">
    <location>
        <begin position="7"/>
        <end position="60"/>
    </location>
</feature>
<evidence type="ECO:0000313" key="2">
    <source>
        <dbReference type="EMBL" id="CAE7896037.1"/>
    </source>
</evidence>
<feature type="compositionally biased region" description="Basic residues" evidence="1">
    <location>
        <begin position="386"/>
        <end position="406"/>
    </location>
</feature>
<evidence type="ECO:0000256" key="1">
    <source>
        <dbReference type="SAM" id="MobiDB-lite"/>
    </source>
</evidence>
<name>A0A813B8Q7_9DINO</name>
<feature type="compositionally biased region" description="Basic and acidic residues" evidence="1">
    <location>
        <begin position="407"/>
        <end position="421"/>
    </location>
</feature>